<dbReference type="EMBL" id="JADNRY010000144">
    <property type="protein sequence ID" value="KAF9063543.1"/>
    <property type="molecule type" value="Genomic_DNA"/>
</dbReference>
<dbReference type="AlphaFoldDB" id="A0A9P5U3B9"/>
<keyword evidence="3" id="KW-1185">Reference proteome</keyword>
<organism evidence="2 3">
    <name type="scientific">Rhodocollybia butyracea</name>
    <dbReference type="NCBI Taxonomy" id="206335"/>
    <lineage>
        <taxon>Eukaryota</taxon>
        <taxon>Fungi</taxon>
        <taxon>Dikarya</taxon>
        <taxon>Basidiomycota</taxon>
        <taxon>Agaricomycotina</taxon>
        <taxon>Agaricomycetes</taxon>
        <taxon>Agaricomycetidae</taxon>
        <taxon>Agaricales</taxon>
        <taxon>Marasmiineae</taxon>
        <taxon>Omphalotaceae</taxon>
        <taxon>Rhodocollybia</taxon>
    </lineage>
</organism>
<evidence type="ECO:0000313" key="3">
    <source>
        <dbReference type="Proteomes" id="UP000772434"/>
    </source>
</evidence>
<comment type="caution">
    <text evidence="2">The sequence shown here is derived from an EMBL/GenBank/DDBJ whole genome shotgun (WGS) entry which is preliminary data.</text>
</comment>
<protein>
    <submittedName>
        <fullName evidence="2">Uncharacterized protein</fullName>
    </submittedName>
</protein>
<feature type="non-terminal residue" evidence="2">
    <location>
        <position position="172"/>
    </location>
</feature>
<dbReference type="Proteomes" id="UP000772434">
    <property type="component" value="Unassembled WGS sequence"/>
</dbReference>
<keyword evidence="1" id="KW-0732">Signal</keyword>
<feature type="signal peptide" evidence="1">
    <location>
        <begin position="1"/>
        <end position="17"/>
    </location>
</feature>
<reference evidence="2" key="1">
    <citation type="submission" date="2020-11" db="EMBL/GenBank/DDBJ databases">
        <authorList>
            <consortium name="DOE Joint Genome Institute"/>
            <person name="Ahrendt S."/>
            <person name="Riley R."/>
            <person name="Andreopoulos W."/>
            <person name="Labutti K."/>
            <person name="Pangilinan J."/>
            <person name="Ruiz-Duenas F.J."/>
            <person name="Barrasa J.M."/>
            <person name="Sanchez-Garcia M."/>
            <person name="Camarero S."/>
            <person name="Miyauchi S."/>
            <person name="Serrano A."/>
            <person name="Linde D."/>
            <person name="Babiker R."/>
            <person name="Drula E."/>
            <person name="Ayuso-Fernandez I."/>
            <person name="Pacheco R."/>
            <person name="Padilla G."/>
            <person name="Ferreira P."/>
            <person name="Barriuso J."/>
            <person name="Kellner H."/>
            <person name="Castanera R."/>
            <person name="Alfaro M."/>
            <person name="Ramirez L."/>
            <person name="Pisabarro A.G."/>
            <person name="Kuo A."/>
            <person name="Tritt A."/>
            <person name="Lipzen A."/>
            <person name="He G."/>
            <person name="Yan M."/>
            <person name="Ng V."/>
            <person name="Cullen D."/>
            <person name="Martin F."/>
            <person name="Rosso M.-N."/>
            <person name="Henrissat B."/>
            <person name="Hibbett D."/>
            <person name="Martinez A.T."/>
            <person name="Grigoriev I.V."/>
        </authorList>
    </citation>
    <scope>NUCLEOTIDE SEQUENCE</scope>
    <source>
        <strain evidence="2">AH 40177</strain>
    </source>
</reference>
<sequence length="172" mass="18377">MRFTLLRFAIIASSILAVCPVPVPPAPPVPGPVETGGSSSAAAGKPQITFVDLNGVMIPKAPKENTRAITTAIGDATGLDLAGLIKYDGSSAKRFPLKGLSWIFFKLEGLSELCTLADPCHGWMVKDGGFRLKVDSDPETAEGSGHLEWYVGISKWIEGPQGGHWERVENFE</sequence>
<proteinExistence type="predicted"/>
<accession>A0A9P5U3B9</accession>
<gene>
    <name evidence="2" type="ORF">BDP27DRAFT_1451220</name>
</gene>
<evidence type="ECO:0000256" key="1">
    <source>
        <dbReference type="SAM" id="SignalP"/>
    </source>
</evidence>
<feature type="chain" id="PRO_5040376644" evidence="1">
    <location>
        <begin position="18"/>
        <end position="172"/>
    </location>
</feature>
<name>A0A9P5U3B9_9AGAR</name>
<evidence type="ECO:0000313" key="2">
    <source>
        <dbReference type="EMBL" id="KAF9063543.1"/>
    </source>
</evidence>